<comment type="caution">
    <text evidence="2">The sequence shown here is derived from an EMBL/GenBank/DDBJ whole genome shotgun (WGS) entry which is preliminary data.</text>
</comment>
<gene>
    <name evidence="2" type="ORF">EHYA_09322</name>
</gene>
<reference evidence="2 3" key="1">
    <citation type="submission" date="2018-12" db="EMBL/GenBank/DDBJ databases">
        <title>Draft genome sequence of Embleya hyalina NBRC 13850T.</title>
        <authorList>
            <person name="Komaki H."/>
            <person name="Hosoyama A."/>
            <person name="Kimura A."/>
            <person name="Ichikawa N."/>
            <person name="Tamura T."/>
        </authorList>
    </citation>
    <scope>NUCLEOTIDE SEQUENCE [LARGE SCALE GENOMIC DNA]</scope>
    <source>
        <strain evidence="2 3">NBRC 13850</strain>
    </source>
</reference>
<feature type="compositionally biased region" description="Low complexity" evidence="1">
    <location>
        <begin position="116"/>
        <end position="136"/>
    </location>
</feature>
<dbReference type="AlphaFoldDB" id="A0A401Z3Z2"/>
<feature type="compositionally biased region" description="Low complexity" evidence="1">
    <location>
        <begin position="47"/>
        <end position="70"/>
    </location>
</feature>
<accession>A0A401Z3Z2</accession>
<feature type="compositionally biased region" description="Low complexity" evidence="1">
    <location>
        <begin position="78"/>
        <end position="110"/>
    </location>
</feature>
<evidence type="ECO:0000256" key="1">
    <source>
        <dbReference type="SAM" id="MobiDB-lite"/>
    </source>
</evidence>
<dbReference type="EMBL" id="BIFH01000050">
    <property type="protein sequence ID" value="GCE01556.1"/>
    <property type="molecule type" value="Genomic_DNA"/>
</dbReference>
<organism evidence="2 3">
    <name type="scientific">Embleya hyalina</name>
    <dbReference type="NCBI Taxonomy" id="516124"/>
    <lineage>
        <taxon>Bacteria</taxon>
        <taxon>Bacillati</taxon>
        <taxon>Actinomycetota</taxon>
        <taxon>Actinomycetes</taxon>
        <taxon>Kitasatosporales</taxon>
        <taxon>Streptomycetaceae</taxon>
        <taxon>Embleya</taxon>
    </lineage>
</organism>
<feature type="region of interest" description="Disordered" evidence="1">
    <location>
        <begin position="224"/>
        <end position="245"/>
    </location>
</feature>
<feature type="region of interest" description="Disordered" evidence="1">
    <location>
        <begin position="22"/>
        <end position="136"/>
    </location>
</feature>
<evidence type="ECO:0000313" key="2">
    <source>
        <dbReference type="EMBL" id="GCE01556.1"/>
    </source>
</evidence>
<evidence type="ECO:0000313" key="3">
    <source>
        <dbReference type="Proteomes" id="UP000286931"/>
    </source>
</evidence>
<name>A0A401Z3Z2_9ACTN</name>
<dbReference type="Proteomes" id="UP000286931">
    <property type="component" value="Unassembled WGS sequence"/>
</dbReference>
<protein>
    <submittedName>
        <fullName evidence="2">Uncharacterized protein</fullName>
    </submittedName>
</protein>
<sequence length="245" mass="25284">MPAKQSRIPYDPRFTVDQLAEAVKHRKSLPAAPKPAKTASGRPARRPAPATPAAAVVRKAVTREQAAAKRAAAKKTTKTAPKQTRKATVAKTPAKKAAAARSAPRATRPASPRPAAPTASAKSPARKAGSAKAVVTARSSRARANAKWVRKHPVLATVVVLVVVGRLSARAARAIHHQVVRRVRAAQARRTSRIATAAKNRNVGAHAGCSACGGTGTVAVHASDGSFAGSRSCPRPRRAPVGAAA</sequence>
<keyword evidence="3" id="KW-1185">Reference proteome</keyword>
<proteinExistence type="predicted"/>
<dbReference type="RefSeq" id="WP_126643177.1">
    <property type="nucleotide sequence ID" value="NZ_BIFH01000050.1"/>
</dbReference>